<keyword evidence="2" id="KW-1185">Reference proteome</keyword>
<organism evidence="1 2">
    <name type="scientific">Plasmopara halstedii</name>
    <name type="common">Downy mildew of sunflower</name>
    <dbReference type="NCBI Taxonomy" id="4781"/>
    <lineage>
        <taxon>Eukaryota</taxon>
        <taxon>Sar</taxon>
        <taxon>Stramenopiles</taxon>
        <taxon>Oomycota</taxon>
        <taxon>Peronosporomycetes</taxon>
        <taxon>Peronosporales</taxon>
        <taxon>Peronosporaceae</taxon>
        <taxon>Plasmopara</taxon>
    </lineage>
</organism>
<evidence type="ECO:0000313" key="1">
    <source>
        <dbReference type="EMBL" id="CEG45118.1"/>
    </source>
</evidence>
<name>A0A0P1AUQ2_PLAHL</name>
<accession>A0A0P1AUQ2</accession>
<dbReference type="EMBL" id="CCYD01001551">
    <property type="protein sequence ID" value="CEG45118.1"/>
    <property type="molecule type" value="Genomic_DNA"/>
</dbReference>
<protein>
    <submittedName>
        <fullName evidence="1">Uncharacterized protein</fullName>
    </submittedName>
</protein>
<sequence>MNILMKTITVKLTSSCDQIVAHSLTSSARDAFLLCRSVELSSSHAFSRDMYRALAIGRDILKPIVLTFSFWIRND</sequence>
<dbReference type="GeneID" id="36409807"/>
<dbReference type="RefSeq" id="XP_024581487.1">
    <property type="nucleotide sequence ID" value="XM_024715828.2"/>
</dbReference>
<reference evidence="2" key="1">
    <citation type="submission" date="2014-09" db="EMBL/GenBank/DDBJ databases">
        <authorList>
            <person name="Sharma Rahul"/>
            <person name="Thines Marco"/>
        </authorList>
    </citation>
    <scope>NUCLEOTIDE SEQUENCE [LARGE SCALE GENOMIC DNA]</scope>
</reference>
<dbReference type="AlphaFoldDB" id="A0A0P1AUQ2"/>
<dbReference type="Proteomes" id="UP000054928">
    <property type="component" value="Unassembled WGS sequence"/>
</dbReference>
<evidence type="ECO:0000313" key="2">
    <source>
        <dbReference type="Proteomes" id="UP000054928"/>
    </source>
</evidence>
<proteinExistence type="predicted"/>